<comment type="catalytic activity">
    <reaction evidence="5">
        <text>L-seryl-[protein] + ATP = O-phospho-L-seryl-[protein] + ADP + H(+)</text>
        <dbReference type="Rhea" id="RHEA:17989"/>
        <dbReference type="Rhea" id="RHEA-COMP:9863"/>
        <dbReference type="Rhea" id="RHEA-COMP:11604"/>
        <dbReference type="ChEBI" id="CHEBI:15378"/>
        <dbReference type="ChEBI" id="CHEBI:29999"/>
        <dbReference type="ChEBI" id="CHEBI:30616"/>
        <dbReference type="ChEBI" id="CHEBI:83421"/>
        <dbReference type="ChEBI" id="CHEBI:456216"/>
        <dbReference type="EC" id="2.7.11.22"/>
    </reaction>
</comment>
<dbReference type="InterPro" id="IPR000719">
    <property type="entry name" value="Prot_kinase_dom"/>
</dbReference>
<proteinExistence type="predicted"/>
<dbReference type="Gene3D" id="1.10.510.10">
    <property type="entry name" value="Transferase(Phosphotransferase) domain 1"/>
    <property type="match status" value="1"/>
</dbReference>
<accession>A0ABQ0GPA0</accession>
<feature type="compositionally biased region" description="Pro residues" evidence="6">
    <location>
        <begin position="232"/>
        <end position="242"/>
    </location>
</feature>
<evidence type="ECO:0000256" key="6">
    <source>
        <dbReference type="SAM" id="MobiDB-lite"/>
    </source>
</evidence>
<evidence type="ECO:0000256" key="2">
    <source>
        <dbReference type="ARBA" id="ARBA00022741"/>
    </source>
</evidence>
<keyword evidence="2" id="KW-0547">Nucleotide-binding</keyword>
<dbReference type="EMBL" id="BAAFSV010000005">
    <property type="protein sequence ID" value="GAB1319566.1"/>
    <property type="molecule type" value="Genomic_DNA"/>
</dbReference>
<evidence type="ECO:0000256" key="1">
    <source>
        <dbReference type="ARBA" id="ARBA00012425"/>
    </source>
</evidence>
<feature type="region of interest" description="Disordered" evidence="6">
    <location>
        <begin position="221"/>
        <end position="242"/>
    </location>
</feature>
<dbReference type="GO" id="GO:0016301">
    <property type="term" value="F:kinase activity"/>
    <property type="evidence" value="ECO:0007669"/>
    <property type="project" value="UniProtKB-KW"/>
</dbReference>
<dbReference type="Proteomes" id="UP001628179">
    <property type="component" value="Unassembled WGS sequence"/>
</dbReference>
<keyword evidence="8" id="KW-0808">Transferase</keyword>
<keyword evidence="3" id="KW-0067">ATP-binding</keyword>
<evidence type="ECO:0000313" key="8">
    <source>
        <dbReference type="EMBL" id="GAB1319566.1"/>
    </source>
</evidence>
<keyword evidence="8" id="KW-0418">Kinase</keyword>
<organism evidence="8 9">
    <name type="scientific">Madurella fahalii</name>
    <dbReference type="NCBI Taxonomy" id="1157608"/>
    <lineage>
        <taxon>Eukaryota</taxon>
        <taxon>Fungi</taxon>
        <taxon>Dikarya</taxon>
        <taxon>Ascomycota</taxon>
        <taxon>Pezizomycotina</taxon>
        <taxon>Sordariomycetes</taxon>
        <taxon>Sordariomycetidae</taxon>
        <taxon>Sordariales</taxon>
        <taxon>Sordariales incertae sedis</taxon>
        <taxon>Madurella</taxon>
    </lineage>
</organism>
<keyword evidence="9" id="KW-1185">Reference proteome</keyword>
<comment type="caution">
    <text evidence="8">The sequence shown here is derived from an EMBL/GenBank/DDBJ whole genome shotgun (WGS) entry which is preliminary data.</text>
</comment>
<dbReference type="GeneID" id="98180518"/>
<dbReference type="PANTHER" id="PTHR24056">
    <property type="entry name" value="CELL DIVISION PROTEIN KINASE"/>
    <property type="match status" value="1"/>
</dbReference>
<dbReference type="PANTHER" id="PTHR24056:SF576">
    <property type="entry name" value="SERINE_THREONINE-PROTEIN KINASE CSK1"/>
    <property type="match status" value="1"/>
</dbReference>
<evidence type="ECO:0000259" key="7">
    <source>
        <dbReference type="PROSITE" id="PS50011"/>
    </source>
</evidence>
<protein>
    <recommendedName>
        <fullName evidence="1">cyclin-dependent kinase</fullName>
        <ecNumber evidence="1">2.7.11.22</ecNumber>
    </recommendedName>
</protein>
<dbReference type="InterPro" id="IPR050108">
    <property type="entry name" value="CDK"/>
</dbReference>
<evidence type="ECO:0000313" key="9">
    <source>
        <dbReference type="Proteomes" id="UP001628179"/>
    </source>
</evidence>
<dbReference type="InterPro" id="IPR011009">
    <property type="entry name" value="Kinase-like_dom_sf"/>
</dbReference>
<dbReference type="SMART" id="SM00220">
    <property type="entry name" value="S_TKc"/>
    <property type="match status" value="1"/>
</dbReference>
<reference evidence="8 9" key="1">
    <citation type="submission" date="2024-09" db="EMBL/GenBank/DDBJ databases">
        <title>Itraconazole resistance in Madurella fahalii resulting from another homologue of gene encoding cytochrome P450 14-alpha sterol demethylase (CYP51).</title>
        <authorList>
            <person name="Yoshioka I."/>
            <person name="Fahal A.H."/>
            <person name="Kaneko S."/>
            <person name="Yaguchi T."/>
        </authorList>
    </citation>
    <scope>NUCLEOTIDE SEQUENCE [LARGE SCALE GENOMIC DNA]</scope>
    <source>
        <strain evidence="8 9">IFM 68171</strain>
    </source>
</reference>
<dbReference type="SUPFAM" id="SSF56112">
    <property type="entry name" value="Protein kinase-like (PK-like)"/>
    <property type="match status" value="1"/>
</dbReference>
<dbReference type="PROSITE" id="PS50011">
    <property type="entry name" value="PROTEIN_KINASE_DOM"/>
    <property type="match status" value="1"/>
</dbReference>
<sequence length="418" mass="45925">MADAGDWRNSLSAAERYENIQRLAKAAAGIMQSAFAVESDAYKNANNREEYDAACNPSSSRAAVEPDAPALEAPERDELGSGLGITIGHYQDCHYIASGVTAEVYRSQARALKVIVETHNIEPHDPHREAKILVSLRDDNTPNIIPLLETFRDGDQRLVLVFPYMPLTLAHLLDQVHSPLSYPLIRHIFTSLFLALSHLHAQGIIHRDIKPSALLLSAIPTDHHQRQQQQQQPPPPPPPPPFTFQTYLSDFGTAYHPLLSAATEPATAKVLDVGTGPYRAPECLFGNRAYTSAADLWAAGTVLAECVARPRPRPLFDSPPAHEDGNQLGLILSIFRTIGSPTRETWPEAEGFRTPPFEMYRVFEGRPWEEVLEGVDDGWRALVAGLVRYESGKRVSASEALQFPCMKGEGEGEGGGEG</sequence>
<dbReference type="RefSeq" id="XP_070921296.1">
    <property type="nucleotide sequence ID" value="XM_071065195.1"/>
</dbReference>
<evidence type="ECO:0000256" key="3">
    <source>
        <dbReference type="ARBA" id="ARBA00022840"/>
    </source>
</evidence>
<dbReference type="EC" id="2.7.11.22" evidence="1"/>
<feature type="domain" description="Protein kinase" evidence="7">
    <location>
        <begin position="90"/>
        <end position="406"/>
    </location>
</feature>
<evidence type="ECO:0000256" key="4">
    <source>
        <dbReference type="ARBA" id="ARBA00047811"/>
    </source>
</evidence>
<name>A0ABQ0GPA0_9PEZI</name>
<dbReference type="Gene3D" id="3.30.200.20">
    <property type="entry name" value="Phosphorylase Kinase, domain 1"/>
    <property type="match status" value="1"/>
</dbReference>
<evidence type="ECO:0000256" key="5">
    <source>
        <dbReference type="ARBA" id="ARBA00048367"/>
    </source>
</evidence>
<dbReference type="Pfam" id="PF00069">
    <property type="entry name" value="Pkinase"/>
    <property type="match status" value="1"/>
</dbReference>
<gene>
    <name evidence="8" type="primary">CSK1</name>
    <name evidence="8" type="ORF">MFIFM68171_09776</name>
</gene>
<comment type="catalytic activity">
    <reaction evidence="4">
        <text>L-threonyl-[protein] + ATP = O-phospho-L-threonyl-[protein] + ADP + H(+)</text>
        <dbReference type="Rhea" id="RHEA:46608"/>
        <dbReference type="Rhea" id="RHEA-COMP:11060"/>
        <dbReference type="Rhea" id="RHEA-COMP:11605"/>
        <dbReference type="ChEBI" id="CHEBI:15378"/>
        <dbReference type="ChEBI" id="CHEBI:30013"/>
        <dbReference type="ChEBI" id="CHEBI:30616"/>
        <dbReference type="ChEBI" id="CHEBI:61977"/>
        <dbReference type="ChEBI" id="CHEBI:456216"/>
        <dbReference type="EC" id="2.7.11.22"/>
    </reaction>
</comment>